<dbReference type="EMBL" id="VWNA01000001">
    <property type="protein sequence ID" value="MQT13294.1"/>
    <property type="molecule type" value="Genomic_DNA"/>
</dbReference>
<dbReference type="AlphaFoldDB" id="A0A6A7Y2I8"/>
<dbReference type="Gene3D" id="3.30.70.270">
    <property type="match status" value="1"/>
</dbReference>
<evidence type="ECO:0000313" key="4">
    <source>
        <dbReference type="EMBL" id="MQT13294.1"/>
    </source>
</evidence>
<dbReference type="EC" id="2.7.7.65" evidence="1"/>
<keyword evidence="5" id="KW-1185">Reference proteome</keyword>
<dbReference type="Pfam" id="PF00990">
    <property type="entry name" value="GGDEF"/>
    <property type="match status" value="1"/>
</dbReference>
<reference evidence="4 5" key="1">
    <citation type="submission" date="2019-09" db="EMBL/GenBank/DDBJ databases">
        <title>Segnochrobactrum spirostomi gen. nov., sp. nov., isolated from the ciliate Spirostomum cf. yagiui and description of a novel family, Segnochrobactraceae fam. nov. within the order Rhizobiales of the class Alphaproteobacteria.</title>
        <authorList>
            <person name="Akter S."/>
            <person name="Shazib S.U.A."/>
            <person name="Shin M.K."/>
        </authorList>
    </citation>
    <scope>NUCLEOTIDE SEQUENCE [LARGE SCALE GENOMIC DNA]</scope>
    <source>
        <strain evidence="4 5">Sp-1</strain>
    </source>
</reference>
<dbReference type="Gene3D" id="3.30.450.40">
    <property type="match status" value="1"/>
</dbReference>
<gene>
    <name evidence="4" type="ORF">F0357_11700</name>
</gene>
<dbReference type="InterPro" id="IPR029787">
    <property type="entry name" value="Nucleotide_cyclase"/>
</dbReference>
<dbReference type="InterPro" id="IPR043128">
    <property type="entry name" value="Rev_trsase/Diguanyl_cyclase"/>
</dbReference>
<dbReference type="FunFam" id="3.30.70.270:FF:000001">
    <property type="entry name" value="Diguanylate cyclase domain protein"/>
    <property type="match status" value="1"/>
</dbReference>
<sequence length="343" mass="36386">MGRAYLPSGDSVSLHTEASVRPTSPVSEIENGLADVRLDRIVWIARRFYEADLAVLSFAAGGSEWMRLVTSSAVSPALERQIALIEPVMTANGRFFAPDLEADPRFTAGAAPDLPFRTFAGVPLVAPSDLVVGTLFLLSREPSRVASFDFAPLEAIAAIAVDELALSRRNHDLNSQVHVDALTGLINRRALDEALPRLTARCMRTSQPLAALLIDIDHFKVVNDKLGHDAGDDVLRRFAGVLASAGLRADDLIARYGGEEFVALLPGCDRAGAMIVADRIRQKLALAALAHPDGVVTASIGVAVATGRAISGQDLVARADDAMYRAKQAGRDCIVADEGASGA</sequence>
<evidence type="ECO:0000256" key="1">
    <source>
        <dbReference type="ARBA" id="ARBA00012528"/>
    </source>
</evidence>
<dbReference type="SUPFAM" id="SSF55073">
    <property type="entry name" value="Nucleotide cyclase"/>
    <property type="match status" value="1"/>
</dbReference>
<dbReference type="GO" id="GO:0052621">
    <property type="term" value="F:diguanylate cyclase activity"/>
    <property type="evidence" value="ECO:0007669"/>
    <property type="project" value="UniProtKB-EC"/>
</dbReference>
<evidence type="ECO:0000313" key="5">
    <source>
        <dbReference type="Proteomes" id="UP000332515"/>
    </source>
</evidence>
<dbReference type="SMART" id="SM00267">
    <property type="entry name" value="GGDEF"/>
    <property type="match status" value="1"/>
</dbReference>
<comment type="caution">
    <text evidence="4">The sequence shown here is derived from an EMBL/GenBank/DDBJ whole genome shotgun (WGS) entry which is preliminary data.</text>
</comment>
<dbReference type="InterPro" id="IPR000160">
    <property type="entry name" value="GGDEF_dom"/>
</dbReference>
<dbReference type="Proteomes" id="UP000332515">
    <property type="component" value="Unassembled WGS sequence"/>
</dbReference>
<protein>
    <recommendedName>
        <fullName evidence="1">diguanylate cyclase</fullName>
        <ecNumber evidence="1">2.7.7.65</ecNumber>
    </recommendedName>
</protein>
<dbReference type="InterPro" id="IPR050469">
    <property type="entry name" value="Diguanylate_Cyclase"/>
</dbReference>
<dbReference type="SUPFAM" id="SSF55781">
    <property type="entry name" value="GAF domain-like"/>
    <property type="match status" value="1"/>
</dbReference>
<dbReference type="InterPro" id="IPR029016">
    <property type="entry name" value="GAF-like_dom_sf"/>
</dbReference>
<dbReference type="NCBIfam" id="TIGR00254">
    <property type="entry name" value="GGDEF"/>
    <property type="match status" value="1"/>
</dbReference>
<evidence type="ECO:0000259" key="3">
    <source>
        <dbReference type="PROSITE" id="PS50887"/>
    </source>
</evidence>
<feature type="domain" description="GGDEF" evidence="3">
    <location>
        <begin position="207"/>
        <end position="339"/>
    </location>
</feature>
<dbReference type="SMART" id="SM00065">
    <property type="entry name" value="GAF"/>
    <property type="match status" value="1"/>
</dbReference>
<dbReference type="PANTHER" id="PTHR45138">
    <property type="entry name" value="REGULATORY COMPONENTS OF SENSORY TRANSDUCTION SYSTEM"/>
    <property type="match status" value="1"/>
</dbReference>
<dbReference type="CDD" id="cd01949">
    <property type="entry name" value="GGDEF"/>
    <property type="match status" value="1"/>
</dbReference>
<accession>A0A6A7Y2I8</accession>
<organism evidence="4 5">
    <name type="scientific">Segnochrobactrum spirostomi</name>
    <dbReference type="NCBI Taxonomy" id="2608987"/>
    <lineage>
        <taxon>Bacteria</taxon>
        <taxon>Pseudomonadati</taxon>
        <taxon>Pseudomonadota</taxon>
        <taxon>Alphaproteobacteria</taxon>
        <taxon>Hyphomicrobiales</taxon>
        <taxon>Segnochrobactraceae</taxon>
        <taxon>Segnochrobactrum</taxon>
    </lineage>
</organism>
<name>A0A6A7Y2I8_9HYPH</name>
<evidence type="ECO:0000256" key="2">
    <source>
        <dbReference type="ARBA" id="ARBA00034247"/>
    </source>
</evidence>
<dbReference type="InterPro" id="IPR003018">
    <property type="entry name" value="GAF"/>
</dbReference>
<dbReference type="PROSITE" id="PS50887">
    <property type="entry name" value="GGDEF"/>
    <property type="match status" value="1"/>
</dbReference>
<comment type="catalytic activity">
    <reaction evidence="2">
        <text>2 GTP = 3',3'-c-di-GMP + 2 diphosphate</text>
        <dbReference type="Rhea" id="RHEA:24898"/>
        <dbReference type="ChEBI" id="CHEBI:33019"/>
        <dbReference type="ChEBI" id="CHEBI:37565"/>
        <dbReference type="ChEBI" id="CHEBI:58805"/>
        <dbReference type="EC" id="2.7.7.65"/>
    </reaction>
</comment>
<dbReference type="PANTHER" id="PTHR45138:SF9">
    <property type="entry name" value="DIGUANYLATE CYCLASE DGCM-RELATED"/>
    <property type="match status" value="1"/>
</dbReference>
<proteinExistence type="predicted"/>